<gene>
    <name evidence="1" type="ORF">J2S00_001653</name>
</gene>
<keyword evidence="2" id="KW-1185">Reference proteome</keyword>
<dbReference type="RefSeq" id="WP_307337920.1">
    <property type="nucleotide sequence ID" value="NZ_JAUSUQ010000005.1"/>
</dbReference>
<organism evidence="1 2">
    <name type="scientific">Caldalkalibacillus uzonensis</name>
    <dbReference type="NCBI Taxonomy" id="353224"/>
    <lineage>
        <taxon>Bacteria</taxon>
        <taxon>Bacillati</taxon>
        <taxon>Bacillota</taxon>
        <taxon>Bacilli</taxon>
        <taxon>Bacillales</taxon>
        <taxon>Bacillaceae</taxon>
        <taxon>Caldalkalibacillus</taxon>
    </lineage>
</organism>
<accession>A0ABU0CV11</accession>
<reference evidence="1 2" key="1">
    <citation type="submission" date="2023-07" db="EMBL/GenBank/DDBJ databases">
        <title>Genomic Encyclopedia of Type Strains, Phase IV (KMG-IV): sequencing the most valuable type-strain genomes for metagenomic binning, comparative biology and taxonomic classification.</title>
        <authorList>
            <person name="Goeker M."/>
        </authorList>
    </citation>
    <scope>NUCLEOTIDE SEQUENCE [LARGE SCALE GENOMIC DNA]</scope>
    <source>
        <strain evidence="1 2">DSM 17740</strain>
    </source>
</reference>
<evidence type="ECO:0008006" key="3">
    <source>
        <dbReference type="Google" id="ProtNLM"/>
    </source>
</evidence>
<dbReference type="EMBL" id="JAUSUQ010000005">
    <property type="protein sequence ID" value="MDQ0338867.1"/>
    <property type="molecule type" value="Genomic_DNA"/>
</dbReference>
<name>A0ABU0CV11_9BACI</name>
<comment type="caution">
    <text evidence="1">The sequence shown here is derived from an EMBL/GenBank/DDBJ whole genome shotgun (WGS) entry which is preliminary data.</text>
</comment>
<evidence type="ECO:0000313" key="2">
    <source>
        <dbReference type="Proteomes" id="UP001232445"/>
    </source>
</evidence>
<dbReference type="InterPro" id="IPR021377">
    <property type="entry name" value="DUF3006"/>
</dbReference>
<sequence>MDDHKVKAVVDRIEDRYVVLLMGEEEKELHVPLEQVPGELQEGEWVIATLSAQQEVISLKTDKEETEKIGTRIQEKVKHLKQRMASRFKK</sequence>
<dbReference type="Pfam" id="PF11213">
    <property type="entry name" value="DUF3006"/>
    <property type="match status" value="1"/>
</dbReference>
<dbReference type="Proteomes" id="UP001232445">
    <property type="component" value="Unassembled WGS sequence"/>
</dbReference>
<protein>
    <recommendedName>
        <fullName evidence="3">DUF3006 domain-containing protein</fullName>
    </recommendedName>
</protein>
<evidence type="ECO:0000313" key="1">
    <source>
        <dbReference type="EMBL" id="MDQ0338867.1"/>
    </source>
</evidence>
<proteinExistence type="predicted"/>